<feature type="region of interest" description="Disordered" evidence="4">
    <location>
        <begin position="263"/>
        <end position="334"/>
    </location>
</feature>
<evidence type="ECO:0000256" key="2">
    <source>
        <dbReference type="ARBA" id="ARBA00022475"/>
    </source>
</evidence>
<evidence type="ECO:0000313" key="7">
    <source>
        <dbReference type="Proteomes" id="UP000594260"/>
    </source>
</evidence>
<sequence length="604" mass="67237">MSLPPEAPTIRLCHLTKWNDFNGYGFNLHTDKVKNIQTLGEIDKGSPAEAAGLMKGDRIVEVNGQNVFNENHRQVVERIKAVAHETRLLVVDPLSDQWYRERNIVIHGSLPSVRVLTSAKEQQQALHRQQQRNATKMTNGGSGAVIPSDAPSPRLCHLRKWADFEGYGFNLHADKAKRTQFVGVVDLNSPAESAGMKRNDKIIEVNGENVENLTHREIVDRVKAVPNETTLLVVDDATYKYYFDRGIQISSSLKNVLRLETPSTNPLNKNNSAAPTKTNVSHAYNNSNNNNTTTDNTPAITNNLTTTNDHDKQTTQTPSQPCTPPPTEDSHDSEANHLVPRLCLLRKWQDYDGYGFNLHADKTNNLHYIGEVDEGSPAKLGGLQPGDRLVEVNGTNIDNIAHREIIERIKSNPNQTELLVVCKETDRLYREKQQVPRHDMREVRHLATPARDAEHMEEHDGSSKSSSPKMLPSTPSSNRSEELSPSSNADDYNVTELSPTPSNNAEPPAYSETRNGRGSAEAAASSPEPLTEAEGQSNQDLSDRMANSTLNGDNNPRADMGGDVSPIFSMKASDVREMLKQRKKKDPRGQNMDLMQKFKIMEQL</sequence>
<evidence type="ECO:0000256" key="4">
    <source>
        <dbReference type="SAM" id="MobiDB-lite"/>
    </source>
</evidence>
<dbReference type="InterPro" id="IPR036034">
    <property type="entry name" value="PDZ_sf"/>
</dbReference>
<accession>A0A7M7JDV6</accession>
<feature type="compositionally biased region" description="Low complexity" evidence="4">
    <location>
        <begin position="463"/>
        <end position="488"/>
    </location>
</feature>
<keyword evidence="3" id="KW-0677">Repeat</keyword>
<dbReference type="SMART" id="SM00228">
    <property type="entry name" value="PDZ"/>
    <property type="match status" value="3"/>
</dbReference>
<proteinExistence type="predicted"/>
<dbReference type="InterPro" id="IPR041489">
    <property type="entry name" value="PDZ_6"/>
</dbReference>
<dbReference type="AlphaFoldDB" id="A0A7M7JDV6"/>
<feature type="compositionally biased region" description="Low complexity" evidence="4">
    <location>
        <begin position="285"/>
        <end position="303"/>
    </location>
</feature>
<dbReference type="InParanoid" id="A0A7M7JDV6"/>
<feature type="region of interest" description="Disordered" evidence="4">
    <location>
        <begin position="121"/>
        <end position="150"/>
    </location>
</feature>
<dbReference type="GO" id="GO:0043495">
    <property type="term" value="F:protein-membrane adaptor activity"/>
    <property type="evidence" value="ECO:0007669"/>
    <property type="project" value="TreeGrafter"/>
</dbReference>
<dbReference type="OMA" id="AWYRENK"/>
<dbReference type="EnsemblMetazoa" id="XM_022794669">
    <property type="protein sequence ID" value="XP_022650404"/>
    <property type="gene ID" value="LOC111245822"/>
</dbReference>
<dbReference type="InterPro" id="IPR001478">
    <property type="entry name" value="PDZ"/>
</dbReference>
<dbReference type="RefSeq" id="XP_022650404.1">
    <property type="nucleotide sequence ID" value="XM_022794669.1"/>
</dbReference>
<evidence type="ECO:0000259" key="5">
    <source>
        <dbReference type="PROSITE" id="PS50106"/>
    </source>
</evidence>
<keyword evidence="2" id="KW-1003">Cell membrane</keyword>
<dbReference type="Pfam" id="PF00595">
    <property type="entry name" value="PDZ"/>
    <property type="match status" value="2"/>
</dbReference>
<feature type="compositionally biased region" description="Polar residues" evidence="4">
    <location>
        <begin position="263"/>
        <end position="284"/>
    </location>
</feature>
<feature type="region of interest" description="Disordered" evidence="4">
    <location>
        <begin position="448"/>
        <end position="567"/>
    </location>
</feature>
<dbReference type="SUPFAM" id="SSF50156">
    <property type="entry name" value="PDZ domain-like"/>
    <property type="match status" value="3"/>
</dbReference>
<dbReference type="PROSITE" id="PS50106">
    <property type="entry name" value="PDZ"/>
    <property type="match status" value="3"/>
</dbReference>
<dbReference type="PANTHER" id="PTHR14191:SF3">
    <property type="entry name" value="NA(+)_H(+) EXCHANGE REGULATORY COFACTOR-LIKE PROTEIN NRFL-1"/>
    <property type="match status" value="1"/>
</dbReference>
<dbReference type="Pfam" id="PF17820">
    <property type="entry name" value="PDZ_6"/>
    <property type="match status" value="1"/>
</dbReference>
<keyword evidence="2" id="KW-0472">Membrane</keyword>
<feature type="compositionally biased region" description="Polar residues" evidence="4">
    <location>
        <begin position="535"/>
        <end position="554"/>
    </location>
</feature>
<evidence type="ECO:0000256" key="3">
    <source>
        <dbReference type="ARBA" id="ARBA00022737"/>
    </source>
</evidence>
<reference evidence="6" key="1">
    <citation type="submission" date="2021-01" db="UniProtKB">
        <authorList>
            <consortium name="EnsemblMetazoa"/>
        </authorList>
    </citation>
    <scope>IDENTIFICATION</scope>
</reference>
<dbReference type="KEGG" id="vde:111245822"/>
<comment type="subcellular location">
    <subcellularLocation>
        <location evidence="1">Cell membrane</location>
    </subcellularLocation>
</comment>
<feature type="compositionally biased region" description="Basic and acidic residues" evidence="4">
    <location>
        <begin position="448"/>
        <end position="462"/>
    </location>
</feature>
<dbReference type="CDD" id="cd06768">
    <property type="entry name" value="PDZ_NHERF-like"/>
    <property type="match status" value="3"/>
</dbReference>
<dbReference type="GeneID" id="111245822"/>
<feature type="compositionally biased region" description="Polar residues" evidence="4">
    <location>
        <begin position="495"/>
        <end position="505"/>
    </location>
</feature>
<dbReference type="Gene3D" id="2.30.42.10">
    <property type="match status" value="3"/>
</dbReference>
<feature type="compositionally biased region" description="Low complexity" evidence="4">
    <location>
        <begin position="519"/>
        <end position="534"/>
    </location>
</feature>
<dbReference type="GO" id="GO:0072659">
    <property type="term" value="P:protein localization to plasma membrane"/>
    <property type="evidence" value="ECO:0007669"/>
    <property type="project" value="TreeGrafter"/>
</dbReference>
<evidence type="ECO:0000313" key="6">
    <source>
        <dbReference type="EnsemblMetazoa" id="XP_022650404"/>
    </source>
</evidence>
<protein>
    <recommendedName>
        <fullName evidence="5">PDZ domain-containing protein</fullName>
    </recommendedName>
</protein>
<dbReference type="Proteomes" id="UP000594260">
    <property type="component" value="Unplaced"/>
</dbReference>
<keyword evidence="7" id="KW-1185">Reference proteome</keyword>
<organism evidence="6 7">
    <name type="scientific">Varroa destructor</name>
    <name type="common">Honeybee mite</name>
    <dbReference type="NCBI Taxonomy" id="109461"/>
    <lineage>
        <taxon>Eukaryota</taxon>
        <taxon>Metazoa</taxon>
        <taxon>Ecdysozoa</taxon>
        <taxon>Arthropoda</taxon>
        <taxon>Chelicerata</taxon>
        <taxon>Arachnida</taxon>
        <taxon>Acari</taxon>
        <taxon>Parasitiformes</taxon>
        <taxon>Mesostigmata</taxon>
        <taxon>Gamasina</taxon>
        <taxon>Dermanyssoidea</taxon>
        <taxon>Varroidae</taxon>
        <taxon>Varroa</taxon>
    </lineage>
</organism>
<dbReference type="GO" id="GO:0016324">
    <property type="term" value="C:apical plasma membrane"/>
    <property type="evidence" value="ECO:0007669"/>
    <property type="project" value="TreeGrafter"/>
</dbReference>
<dbReference type="OrthoDB" id="10007415at2759"/>
<dbReference type="InterPro" id="IPR051067">
    <property type="entry name" value="NHER"/>
</dbReference>
<feature type="domain" description="PDZ" evidence="5">
    <location>
        <begin position="341"/>
        <end position="424"/>
    </location>
</feature>
<dbReference type="PANTHER" id="PTHR14191">
    <property type="entry name" value="PDZ DOMAIN CONTAINING PROTEIN"/>
    <property type="match status" value="1"/>
</dbReference>
<evidence type="ECO:0000256" key="1">
    <source>
        <dbReference type="ARBA" id="ARBA00004236"/>
    </source>
</evidence>
<feature type="domain" description="PDZ" evidence="5">
    <location>
        <begin position="12"/>
        <end position="94"/>
    </location>
</feature>
<feature type="domain" description="PDZ" evidence="5">
    <location>
        <begin position="155"/>
        <end position="237"/>
    </location>
</feature>
<name>A0A7M7JDV6_VARDE</name>